<dbReference type="Pfam" id="PF14257">
    <property type="entry name" value="DUF4349"/>
    <property type="match status" value="1"/>
</dbReference>
<sequence>MKSASIFVAIAATLLVMSGCAGNNFENNAADSTSNVQTADVKLAPAANKEEDKLPERQFIRTSDMKFRVRDVTNATNQIEHIVRQNQGFVTYTNLKSTVENQQIIQKSLDSSLESIQYAVTNEITLRIPNAKLDSTLYAISSLVDFWDYRIIKADDVALQIKANQQAQSRALNSTQNIHQNIDRKKSNLNQANDAVSIAENQQEAADNAALNNISLKDQVTYSTVSLSIYQRTETRFWSIASPDAQNVKAGIGIRVWDSIKTGWYFAEDLFVGIIRLWFVILLIVACYLIYRKYFRKKVLAMWK</sequence>
<evidence type="ECO:0000256" key="3">
    <source>
        <dbReference type="SAM" id="SignalP"/>
    </source>
</evidence>
<dbReference type="InterPro" id="IPR025645">
    <property type="entry name" value="DUF4349"/>
</dbReference>
<gene>
    <name evidence="5" type="ORF">F0919_07245</name>
</gene>
<keyword evidence="2" id="KW-0472">Membrane</keyword>
<evidence type="ECO:0000259" key="4">
    <source>
        <dbReference type="Pfam" id="PF14257"/>
    </source>
</evidence>
<dbReference type="EMBL" id="VWSH01000001">
    <property type="protein sequence ID" value="KAA5537463.1"/>
    <property type="molecule type" value="Genomic_DNA"/>
</dbReference>
<accession>A0A5M6CR69</accession>
<evidence type="ECO:0000313" key="5">
    <source>
        <dbReference type="EMBL" id="KAA5537463.1"/>
    </source>
</evidence>
<keyword evidence="3" id="KW-0732">Signal</keyword>
<dbReference type="AlphaFoldDB" id="A0A5M6CR69"/>
<dbReference type="Proteomes" id="UP000323632">
    <property type="component" value="Unassembled WGS sequence"/>
</dbReference>
<feature type="transmembrane region" description="Helical" evidence="2">
    <location>
        <begin position="270"/>
        <end position="291"/>
    </location>
</feature>
<dbReference type="RefSeq" id="WP_150032039.1">
    <property type="nucleotide sequence ID" value="NZ_VWSH01000001.1"/>
</dbReference>
<feature type="chain" id="PRO_5024395572" evidence="3">
    <location>
        <begin position="22"/>
        <end position="304"/>
    </location>
</feature>
<evidence type="ECO:0000256" key="1">
    <source>
        <dbReference type="SAM" id="Coils"/>
    </source>
</evidence>
<keyword evidence="1" id="KW-0175">Coiled coil</keyword>
<evidence type="ECO:0000256" key="2">
    <source>
        <dbReference type="SAM" id="Phobius"/>
    </source>
</evidence>
<proteinExistence type="predicted"/>
<keyword evidence="6" id="KW-1185">Reference proteome</keyword>
<keyword evidence="2" id="KW-0812">Transmembrane</keyword>
<evidence type="ECO:0000313" key="6">
    <source>
        <dbReference type="Proteomes" id="UP000323632"/>
    </source>
</evidence>
<protein>
    <submittedName>
        <fullName evidence="5">DUF4349 domain-containing protein</fullName>
    </submittedName>
</protein>
<comment type="caution">
    <text evidence="5">The sequence shown here is derived from an EMBL/GenBank/DDBJ whole genome shotgun (WGS) entry which is preliminary data.</text>
</comment>
<dbReference type="PROSITE" id="PS51257">
    <property type="entry name" value="PROKAR_LIPOPROTEIN"/>
    <property type="match status" value="1"/>
</dbReference>
<keyword evidence="2" id="KW-1133">Transmembrane helix</keyword>
<organism evidence="5 6">
    <name type="scientific">Taibaiella lutea</name>
    <dbReference type="NCBI Taxonomy" id="2608001"/>
    <lineage>
        <taxon>Bacteria</taxon>
        <taxon>Pseudomonadati</taxon>
        <taxon>Bacteroidota</taxon>
        <taxon>Chitinophagia</taxon>
        <taxon>Chitinophagales</taxon>
        <taxon>Chitinophagaceae</taxon>
        <taxon>Taibaiella</taxon>
    </lineage>
</organism>
<feature type="coiled-coil region" evidence="1">
    <location>
        <begin position="182"/>
        <end position="219"/>
    </location>
</feature>
<feature type="signal peptide" evidence="3">
    <location>
        <begin position="1"/>
        <end position="21"/>
    </location>
</feature>
<feature type="domain" description="DUF4349" evidence="4">
    <location>
        <begin position="57"/>
        <end position="291"/>
    </location>
</feature>
<reference evidence="5 6" key="1">
    <citation type="submission" date="2019-09" db="EMBL/GenBank/DDBJ databases">
        <title>Genome sequence and assembly of Taibaiella sp.</title>
        <authorList>
            <person name="Chhetri G."/>
        </authorList>
    </citation>
    <scope>NUCLEOTIDE SEQUENCE [LARGE SCALE GENOMIC DNA]</scope>
    <source>
        <strain evidence="5 6">KVB11</strain>
    </source>
</reference>
<name>A0A5M6CR69_9BACT</name>